<proteinExistence type="predicted"/>
<keyword evidence="2" id="KW-1185">Reference proteome</keyword>
<sequence>MWEQTVSRDNLSGERKVIALLESPTFGSADLPFAASLAYAFADNFSERVEEKLNQFATLDPTTSFTFKPTALGKFYVLLYTGILKLILNQNTLMPNIEIV</sequence>
<evidence type="ECO:0000313" key="2">
    <source>
        <dbReference type="Proteomes" id="UP000887116"/>
    </source>
</evidence>
<evidence type="ECO:0000313" key="1">
    <source>
        <dbReference type="EMBL" id="GFR21900.1"/>
    </source>
</evidence>
<organism evidence="1 2">
    <name type="scientific">Trichonephila clavata</name>
    <name type="common">Joro spider</name>
    <name type="synonym">Nephila clavata</name>
    <dbReference type="NCBI Taxonomy" id="2740835"/>
    <lineage>
        <taxon>Eukaryota</taxon>
        <taxon>Metazoa</taxon>
        <taxon>Ecdysozoa</taxon>
        <taxon>Arthropoda</taxon>
        <taxon>Chelicerata</taxon>
        <taxon>Arachnida</taxon>
        <taxon>Araneae</taxon>
        <taxon>Araneomorphae</taxon>
        <taxon>Entelegynae</taxon>
        <taxon>Araneoidea</taxon>
        <taxon>Nephilidae</taxon>
        <taxon>Trichonephila</taxon>
    </lineage>
</organism>
<protein>
    <submittedName>
        <fullName evidence="1">Uncharacterized protein</fullName>
    </submittedName>
</protein>
<dbReference type="AlphaFoldDB" id="A0A8X6J671"/>
<comment type="caution">
    <text evidence="1">The sequence shown here is derived from an EMBL/GenBank/DDBJ whole genome shotgun (WGS) entry which is preliminary data.</text>
</comment>
<dbReference type="EMBL" id="BMAO01008225">
    <property type="protein sequence ID" value="GFR21900.1"/>
    <property type="molecule type" value="Genomic_DNA"/>
</dbReference>
<dbReference type="Proteomes" id="UP000887116">
    <property type="component" value="Unassembled WGS sequence"/>
</dbReference>
<reference evidence="1" key="1">
    <citation type="submission" date="2020-07" db="EMBL/GenBank/DDBJ databases">
        <title>Multicomponent nature underlies the extraordinary mechanical properties of spider dragline silk.</title>
        <authorList>
            <person name="Kono N."/>
            <person name="Nakamura H."/>
            <person name="Mori M."/>
            <person name="Yoshida Y."/>
            <person name="Ohtoshi R."/>
            <person name="Malay A.D."/>
            <person name="Moran D.A.P."/>
            <person name="Tomita M."/>
            <person name="Numata K."/>
            <person name="Arakawa K."/>
        </authorList>
    </citation>
    <scope>NUCLEOTIDE SEQUENCE</scope>
</reference>
<gene>
    <name evidence="1" type="ORF">TNCT_361151</name>
</gene>
<name>A0A8X6J671_TRICU</name>
<accession>A0A8X6J671</accession>